<dbReference type="Proteomes" id="UP000828390">
    <property type="component" value="Unassembled WGS sequence"/>
</dbReference>
<evidence type="ECO:0000313" key="2">
    <source>
        <dbReference type="EMBL" id="KAH3829854.1"/>
    </source>
</evidence>
<sequence length="225" mass="24991">MRENCGKSITRYKVCSLGCQAYANALFASNLQASFRKTGIHPYNPSVIDASHFKPSEVLLSSPAIPAPQSETQSTGQEFFKSKAAVPKLNYSTTIKRKYLSTIVSGIAITEDPVLQKMRDHEQSKQKKKSATQQDPQPGPSGTAIQSWVYQSTMSESDQDDSDTDVCCVCNLFTPVELQTVHLLCLSSGCNETNVNIWVHLMFCTQVRVVRRGDEFLFLHCATEK</sequence>
<protein>
    <submittedName>
        <fullName evidence="2">Uncharacterized protein</fullName>
    </submittedName>
</protein>
<feature type="region of interest" description="Disordered" evidence="1">
    <location>
        <begin position="118"/>
        <end position="144"/>
    </location>
</feature>
<gene>
    <name evidence="2" type="ORF">DPMN_103084</name>
</gene>
<organism evidence="2 3">
    <name type="scientific">Dreissena polymorpha</name>
    <name type="common">Zebra mussel</name>
    <name type="synonym">Mytilus polymorpha</name>
    <dbReference type="NCBI Taxonomy" id="45954"/>
    <lineage>
        <taxon>Eukaryota</taxon>
        <taxon>Metazoa</taxon>
        <taxon>Spiralia</taxon>
        <taxon>Lophotrochozoa</taxon>
        <taxon>Mollusca</taxon>
        <taxon>Bivalvia</taxon>
        <taxon>Autobranchia</taxon>
        <taxon>Heteroconchia</taxon>
        <taxon>Euheterodonta</taxon>
        <taxon>Imparidentia</taxon>
        <taxon>Neoheterodontei</taxon>
        <taxon>Myida</taxon>
        <taxon>Dreissenoidea</taxon>
        <taxon>Dreissenidae</taxon>
        <taxon>Dreissena</taxon>
    </lineage>
</organism>
<reference evidence="2" key="1">
    <citation type="journal article" date="2019" name="bioRxiv">
        <title>The Genome of the Zebra Mussel, Dreissena polymorpha: A Resource for Invasive Species Research.</title>
        <authorList>
            <person name="McCartney M.A."/>
            <person name="Auch B."/>
            <person name="Kono T."/>
            <person name="Mallez S."/>
            <person name="Zhang Y."/>
            <person name="Obille A."/>
            <person name="Becker A."/>
            <person name="Abrahante J.E."/>
            <person name="Garbe J."/>
            <person name="Badalamenti J.P."/>
            <person name="Herman A."/>
            <person name="Mangelson H."/>
            <person name="Liachko I."/>
            <person name="Sullivan S."/>
            <person name="Sone E.D."/>
            <person name="Koren S."/>
            <person name="Silverstein K.A.T."/>
            <person name="Beckman K.B."/>
            <person name="Gohl D.M."/>
        </authorList>
    </citation>
    <scope>NUCLEOTIDE SEQUENCE</scope>
    <source>
        <strain evidence="2">Duluth1</strain>
        <tissue evidence="2">Whole animal</tissue>
    </source>
</reference>
<evidence type="ECO:0000256" key="1">
    <source>
        <dbReference type="SAM" id="MobiDB-lite"/>
    </source>
</evidence>
<comment type="caution">
    <text evidence="2">The sequence shown here is derived from an EMBL/GenBank/DDBJ whole genome shotgun (WGS) entry which is preliminary data.</text>
</comment>
<keyword evidence="3" id="KW-1185">Reference proteome</keyword>
<name>A0A9D4H5H3_DREPO</name>
<dbReference type="AlphaFoldDB" id="A0A9D4H5H3"/>
<proteinExistence type="predicted"/>
<reference evidence="2" key="2">
    <citation type="submission" date="2020-11" db="EMBL/GenBank/DDBJ databases">
        <authorList>
            <person name="McCartney M.A."/>
            <person name="Auch B."/>
            <person name="Kono T."/>
            <person name="Mallez S."/>
            <person name="Becker A."/>
            <person name="Gohl D.M."/>
            <person name="Silverstein K.A.T."/>
            <person name="Koren S."/>
            <person name="Bechman K.B."/>
            <person name="Herman A."/>
            <person name="Abrahante J.E."/>
            <person name="Garbe J."/>
        </authorList>
    </citation>
    <scope>NUCLEOTIDE SEQUENCE</scope>
    <source>
        <strain evidence="2">Duluth1</strain>
        <tissue evidence="2">Whole animal</tissue>
    </source>
</reference>
<accession>A0A9D4H5H3</accession>
<evidence type="ECO:0000313" key="3">
    <source>
        <dbReference type="Proteomes" id="UP000828390"/>
    </source>
</evidence>
<dbReference type="EMBL" id="JAIWYP010000004">
    <property type="protein sequence ID" value="KAH3829854.1"/>
    <property type="molecule type" value="Genomic_DNA"/>
</dbReference>